<keyword evidence="2" id="KW-1133">Transmembrane helix</keyword>
<keyword evidence="2" id="KW-0472">Membrane</keyword>
<keyword evidence="2" id="KW-0812">Transmembrane</keyword>
<accession>A0A6A6LB41</accession>
<evidence type="ECO:0000256" key="1">
    <source>
        <dbReference type="SAM" id="MobiDB-lite"/>
    </source>
</evidence>
<dbReference type="AlphaFoldDB" id="A0A6A6LB41"/>
<dbReference type="Proteomes" id="UP000467840">
    <property type="component" value="Chromosome 1"/>
</dbReference>
<protein>
    <submittedName>
        <fullName evidence="3">Uncharacterized protein</fullName>
    </submittedName>
</protein>
<evidence type="ECO:0000256" key="2">
    <source>
        <dbReference type="SAM" id="Phobius"/>
    </source>
</evidence>
<dbReference type="EMBL" id="JAAGAX010000011">
    <property type="protein sequence ID" value="KAF2298661.1"/>
    <property type="molecule type" value="Genomic_DNA"/>
</dbReference>
<feature type="compositionally biased region" description="Basic and acidic residues" evidence="1">
    <location>
        <begin position="259"/>
        <end position="269"/>
    </location>
</feature>
<feature type="transmembrane region" description="Helical" evidence="2">
    <location>
        <begin position="227"/>
        <end position="245"/>
    </location>
</feature>
<evidence type="ECO:0000313" key="3">
    <source>
        <dbReference type="EMBL" id="KAF2298661.1"/>
    </source>
</evidence>
<reference evidence="3 4" key="1">
    <citation type="journal article" date="2020" name="Mol. Plant">
        <title>The Chromosome-Based Rubber Tree Genome Provides New Insights into Spurge Genome Evolution and Rubber Biosynthesis.</title>
        <authorList>
            <person name="Liu J."/>
            <person name="Shi C."/>
            <person name="Shi C.C."/>
            <person name="Li W."/>
            <person name="Zhang Q.J."/>
            <person name="Zhang Y."/>
            <person name="Li K."/>
            <person name="Lu H.F."/>
            <person name="Shi C."/>
            <person name="Zhu S.T."/>
            <person name="Xiao Z.Y."/>
            <person name="Nan H."/>
            <person name="Yue Y."/>
            <person name="Zhu X.G."/>
            <person name="Wu Y."/>
            <person name="Hong X.N."/>
            <person name="Fan G.Y."/>
            <person name="Tong Y."/>
            <person name="Zhang D."/>
            <person name="Mao C.L."/>
            <person name="Liu Y.L."/>
            <person name="Hao S.J."/>
            <person name="Liu W.Q."/>
            <person name="Lv M.Q."/>
            <person name="Zhang H.B."/>
            <person name="Liu Y."/>
            <person name="Hu-Tang G.R."/>
            <person name="Wang J.P."/>
            <person name="Wang J.H."/>
            <person name="Sun Y.H."/>
            <person name="Ni S.B."/>
            <person name="Chen W.B."/>
            <person name="Zhang X.C."/>
            <person name="Jiao Y.N."/>
            <person name="Eichler E.E."/>
            <person name="Li G.H."/>
            <person name="Liu X."/>
            <person name="Gao L.Z."/>
        </authorList>
    </citation>
    <scope>NUCLEOTIDE SEQUENCE [LARGE SCALE GENOMIC DNA]</scope>
    <source>
        <strain evidence="4">cv. GT1</strain>
        <tissue evidence="3">Leaf</tissue>
    </source>
</reference>
<evidence type="ECO:0000313" key="4">
    <source>
        <dbReference type="Proteomes" id="UP000467840"/>
    </source>
</evidence>
<feature type="region of interest" description="Disordered" evidence="1">
    <location>
        <begin position="254"/>
        <end position="275"/>
    </location>
</feature>
<organism evidence="3 4">
    <name type="scientific">Hevea brasiliensis</name>
    <name type="common">Para rubber tree</name>
    <name type="synonym">Siphonia brasiliensis</name>
    <dbReference type="NCBI Taxonomy" id="3981"/>
    <lineage>
        <taxon>Eukaryota</taxon>
        <taxon>Viridiplantae</taxon>
        <taxon>Streptophyta</taxon>
        <taxon>Embryophyta</taxon>
        <taxon>Tracheophyta</taxon>
        <taxon>Spermatophyta</taxon>
        <taxon>Magnoliopsida</taxon>
        <taxon>eudicotyledons</taxon>
        <taxon>Gunneridae</taxon>
        <taxon>Pentapetalae</taxon>
        <taxon>rosids</taxon>
        <taxon>fabids</taxon>
        <taxon>Malpighiales</taxon>
        <taxon>Euphorbiaceae</taxon>
        <taxon>Crotonoideae</taxon>
        <taxon>Micrandreae</taxon>
        <taxon>Hevea</taxon>
    </lineage>
</organism>
<comment type="caution">
    <text evidence="3">The sequence shown here is derived from an EMBL/GenBank/DDBJ whole genome shotgun (WGS) entry which is preliminary data.</text>
</comment>
<keyword evidence="4" id="KW-1185">Reference proteome</keyword>
<name>A0A6A6LB41_HEVBR</name>
<sequence>MRRCSLQLWKQSLHWRLSRKHEETDDDLMEELHMKPLDDVKDKKFESDLRRCIRLMRRLMICTTPRNVMKKILKDEYFNMDDNKWDEMIKEAMEQDGIKEKVEQRFNALGDMCERVDVEPEEAYNRSSNLRMRWSWNREKMEAEGPLQFDKAMVPDNKKDLDDPLVEGSMLRQVFILEDEAKINFLDKRHDRMESRPCSNSCSSSLSKEHYSDCYYKAVEFTCSACLFWFVVLFALFGAASSYHARSVGKLQNMDSDSLPEHRANELQCRRSAPS</sequence>
<gene>
    <name evidence="3" type="ORF">GH714_024568</name>
</gene>
<proteinExistence type="predicted"/>